<dbReference type="Pfam" id="PF02875">
    <property type="entry name" value="Mur_ligase_C"/>
    <property type="match status" value="1"/>
</dbReference>
<name>A0A235CMV5_9GAMM</name>
<keyword evidence="3" id="KW-0067">ATP-binding</keyword>
<evidence type="ECO:0000313" key="5">
    <source>
        <dbReference type="EMBL" id="OYD25714.1"/>
    </source>
</evidence>
<protein>
    <recommendedName>
        <fullName evidence="4">Capsule synthesis protein CapA domain-containing protein</fullName>
    </recommendedName>
</protein>
<dbReference type="InterPro" id="IPR008928">
    <property type="entry name" value="6-hairpin_glycosidase_sf"/>
</dbReference>
<dbReference type="Pfam" id="PF08245">
    <property type="entry name" value="Mur_ligase_M"/>
    <property type="match status" value="1"/>
</dbReference>
<dbReference type="PANTHER" id="PTHR43024">
    <property type="entry name" value="UDP-N-ACETYLMURAMOYL-TRIPEPTIDE--D-ALANYL-D-ALANINE LIGASE"/>
    <property type="match status" value="1"/>
</dbReference>
<dbReference type="SUPFAM" id="SSF48208">
    <property type="entry name" value="Six-hairpin glycosidases"/>
    <property type="match status" value="1"/>
</dbReference>
<dbReference type="Proteomes" id="UP000243640">
    <property type="component" value="Unassembled WGS sequence"/>
</dbReference>
<dbReference type="Pfam" id="PF09587">
    <property type="entry name" value="PGA_cap"/>
    <property type="match status" value="1"/>
</dbReference>
<organism evidence="5 6">
    <name type="scientific">Oceanimonas baumannii</name>
    <dbReference type="NCBI Taxonomy" id="129578"/>
    <lineage>
        <taxon>Bacteria</taxon>
        <taxon>Pseudomonadati</taxon>
        <taxon>Pseudomonadota</taxon>
        <taxon>Gammaproteobacteria</taxon>
        <taxon>Aeromonadales</taxon>
        <taxon>Aeromonadaceae</taxon>
        <taxon>Oceanimonas</taxon>
    </lineage>
</organism>
<reference evidence="5 6" key="1">
    <citation type="submission" date="2017-08" db="EMBL/GenBank/DDBJ databases">
        <title>Draft Genome Sequence of the Marine Bacterium Oceanimonas baumannii ATCC 700832.</title>
        <authorList>
            <person name="Mcclelland W.D."/>
            <person name="Brennan M.A."/>
            <person name="Trachtenberg A.M."/>
            <person name="Maclea K.S."/>
        </authorList>
    </citation>
    <scope>NUCLEOTIDE SEQUENCE [LARGE SCALE GENOMIC DNA]</scope>
    <source>
        <strain evidence="5 6">ATCC 700832</strain>
    </source>
</reference>
<dbReference type="EMBL" id="NQJF01000002">
    <property type="protein sequence ID" value="OYD25714.1"/>
    <property type="molecule type" value="Genomic_DNA"/>
</dbReference>
<dbReference type="SUPFAM" id="SSF53623">
    <property type="entry name" value="MurD-like peptide ligases, catalytic domain"/>
    <property type="match status" value="1"/>
</dbReference>
<sequence length="1603" mass="179166">MKVPDALLKQAYDELVHLFNGSAVIKIENFGAKDDRESPALPEVILFFSLSNVRDKACVISVAGSSFEEAWSKGVDKCHQAANNDELSIKWLRVDWVTNVRPMRQAQLDELLSRTKRNYFRYGISFSHNFEQALLEQELNANAILYGGSKIAHACLNNKNLVAYARKRFSEPLSFNINSDAILYVFSTNGRFYSRDSSINDLPGSSNKGIPLAGPGRNGGRRQPGPLNAEKVFSLVNRGASFLSRQVMPSGRFIYGYFPCFGRQISNYNTLRHASTTYSMLEAWELTQCNELKSAIDRALEYLANELIHTYSLSGTQQAAYLVDTGNEIKLGGNAVCLLAMVKYTELTGDERYLSLMESLATGIELMQDPGTGKLVHVLNAEDLSIKGHFRIIYYDGEAAFGLMRLYGITKNERWLTLVERAFDYFIDNKHWQAHDHWLSYCVNELTRYRPKEKYFRFAVNNISGYLDFIKSRRTTYPTLLELSMAFHHTLTRIKTMPEMQHLLQGFDEGEFYSALHARANYLMNGFFWPEFAMYFAKPDTILGSFFIRHHSFRVRIDDVEHYLSGYVAYWELLRSQKECKLLFPLSAKQEDDSVLLAWGGDVNLGRRQHYRTAELGASKILDIPALKESHLSIVNLESVVTIRGEQGADKSEGGPYYYRARPEMLEILGLAGVDVVSTANNHSGDYGSDGLLDQQRWLAAAGIEQIGSGINREAAFCPLIRRVGALRIAMIAVDSTQPHFAATETTAGTAYLPLNDIKSWQQMKPKIDKCRELADIVLVCVHWGDNHATSPSQAQVKAGHALIEAGADAVLGASAHRLQGVELYRQKPIIYDAGDLLFDAVRSSPKYGGLFQLELSRKGVVRIVFVPVEVGFGQSWQAKEGKAETILSLFNKRCQPFNTKFELSNNGTAVLEVKGGSENTCVALLPTKVFRPSPNLWGAVLDPAWTVEQVPDDAKIEPVTLGPFTLLGLKSGPRWIDERQMIWVESFWRIDTPVEEDWRLEVTAVPSWEKESPSWGRGMDHDFCDWLLPTSRWCSGVIYRDFYGIRPPLKKDWINTELNLQMRLITGSGAEQVCIRLPVYFGLGLPEKPEMRWPFIQQSYRSDFSWLSLKKEQKYSWDALQLQAVTGGRWITPPSDDWHVNSVIRARSHAAMLPSPTLYVASTSLDLAHHEQFSTIANCYRRRWDSHDVLSTLPAGVVGAVVSRPVANLPKTLPVLIVEDPIKALIEMGIAARQRLSCPLVAVTGSAGKTTLVSMIQQLLSEQMEVHTTYDNYNSRVGIFTVMASIPPSAQLVALEVAVSAINARQYQNIKLLAPDVAVITNIGPAHLRDGEDTASVAVRKSNLFRGVRRGGLAIVCRDTDHYDEIAARAKAEGLSLLTYGEHEQADYRLQAFDAKQGVVEADCQGDKLKYTLGMSGRHFAVNSLVCLILARHLGLPLQVITERCSSLKPIEGRGEALQLCVDGKQLTVLNDSYNANPLSMSVALQQVSDLNHSGRSLLLLGDMLELGQQAQQYHLELSPDIVKCSPEKVYLVGKHMQAVAEKLREQGIPCRWFELAGAVMSSLRQDLQEGDLLLVKSSNGTRLSEVVTALKNLSQPVSLKG</sequence>
<dbReference type="InterPro" id="IPR029052">
    <property type="entry name" value="Metallo-depent_PP-like"/>
</dbReference>
<dbReference type="GO" id="GO:0016881">
    <property type="term" value="F:acid-amino acid ligase activity"/>
    <property type="evidence" value="ECO:0007669"/>
    <property type="project" value="InterPro"/>
</dbReference>
<dbReference type="CDD" id="cd07381">
    <property type="entry name" value="MPP_CapA"/>
    <property type="match status" value="1"/>
</dbReference>
<dbReference type="InterPro" id="IPR004101">
    <property type="entry name" value="Mur_ligase_C"/>
</dbReference>
<dbReference type="Gene3D" id="3.60.21.10">
    <property type="match status" value="1"/>
</dbReference>
<evidence type="ECO:0000256" key="2">
    <source>
        <dbReference type="ARBA" id="ARBA00022741"/>
    </source>
</evidence>
<dbReference type="Gene3D" id="3.90.190.20">
    <property type="entry name" value="Mur ligase, C-terminal domain"/>
    <property type="match status" value="1"/>
</dbReference>
<evidence type="ECO:0000313" key="6">
    <source>
        <dbReference type="Proteomes" id="UP000243640"/>
    </source>
</evidence>
<evidence type="ECO:0000256" key="1">
    <source>
        <dbReference type="ARBA" id="ARBA00022598"/>
    </source>
</evidence>
<dbReference type="OrthoDB" id="9810718at2"/>
<accession>A0A235CMV5</accession>
<dbReference type="InterPro" id="IPR013221">
    <property type="entry name" value="Mur_ligase_cen"/>
</dbReference>
<evidence type="ECO:0000259" key="4">
    <source>
        <dbReference type="SMART" id="SM00854"/>
    </source>
</evidence>
<dbReference type="PANTHER" id="PTHR43024:SF1">
    <property type="entry name" value="UDP-N-ACETYLMURAMOYL-TRIPEPTIDE--D-ALANYL-D-ALANINE LIGASE"/>
    <property type="match status" value="1"/>
</dbReference>
<keyword evidence="2" id="KW-0547">Nucleotide-binding</keyword>
<dbReference type="SMART" id="SM00854">
    <property type="entry name" value="PGA_cap"/>
    <property type="match status" value="1"/>
</dbReference>
<evidence type="ECO:0000256" key="3">
    <source>
        <dbReference type="ARBA" id="ARBA00022840"/>
    </source>
</evidence>
<feature type="domain" description="Capsule synthesis protein CapA" evidence="4">
    <location>
        <begin position="596"/>
        <end position="841"/>
    </location>
</feature>
<gene>
    <name evidence="5" type="ORF">B6S09_02405</name>
</gene>
<keyword evidence="1" id="KW-0436">Ligase</keyword>
<comment type="caution">
    <text evidence="5">The sequence shown here is derived from an EMBL/GenBank/DDBJ whole genome shotgun (WGS) entry which is preliminary data.</text>
</comment>
<dbReference type="GO" id="GO:0005975">
    <property type="term" value="P:carbohydrate metabolic process"/>
    <property type="evidence" value="ECO:0007669"/>
    <property type="project" value="InterPro"/>
</dbReference>
<dbReference type="InterPro" id="IPR036615">
    <property type="entry name" value="Mur_ligase_C_dom_sf"/>
</dbReference>
<dbReference type="GO" id="GO:0005524">
    <property type="term" value="F:ATP binding"/>
    <property type="evidence" value="ECO:0007669"/>
    <property type="project" value="UniProtKB-KW"/>
</dbReference>
<dbReference type="SUPFAM" id="SSF56300">
    <property type="entry name" value="Metallo-dependent phosphatases"/>
    <property type="match status" value="1"/>
</dbReference>
<dbReference type="SUPFAM" id="SSF53244">
    <property type="entry name" value="MurD-like peptide ligases, peptide-binding domain"/>
    <property type="match status" value="1"/>
</dbReference>
<proteinExistence type="predicted"/>
<dbReference type="InterPro" id="IPR036565">
    <property type="entry name" value="Mur-like_cat_sf"/>
</dbReference>
<dbReference type="InterPro" id="IPR051046">
    <property type="entry name" value="MurCDEF_CellWall_CoF430Synth"/>
</dbReference>
<dbReference type="InterPro" id="IPR019079">
    <property type="entry name" value="Capsule_synth_CapA"/>
</dbReference>
<dbReference type="Gene3D" id="3.40.1190.10">
    <property type="entry name" value="Mur-like, catalytic domain"/>
    <property type="match status" value="1"/>
</dbReference>